<dbReference type="InterPro" id="IPR036691">
    <property type="entry name" value="Endo/exonu/phosph_ase_sf"/>
</dbReference>
<dbReference type="Proteomes" id="UP000261540">
    <property type="component" value="Unplaced"/>
</dbReference>
<dbReference type="GeneTree" id="ENSGT00940000182153"/>
<protein>
    <recommendedName>
        <fullName evidence="3">Endonuclease/exonuclease/phosphatase domain-containing protein</fullName>
    </recommendedName>
</protein>
<name>A0A3B3QNK5_9TELE</name>
<evidence type="ECO:0008006" key="3">
    <source>
        <dbReference type="Google" id="ProtNLM"/>
    </source>
</evidence>
<dbReference type="Gene3D" id="3.60.10.10">
    <property type="entry name" value="Endonuclease/exonuclease/phosphatase"/>
    <property type="match status" value="1"/>
</dbReference>
<accession>A0A3B3QNK5</accession>
<keyword evidence="2" id="KW-1185">Reference proteome</keyword>
<organism evidence="1 2">
    <name type="scientific">Paramormyrops kingsleyae</name>
    <dbReference type="NCBI Taxonomy" id="1676925"/>
    <lineage>
        <taxon>Eukaryota</taxon>
        <taxon>Metazoa</taxon>
        <taxon>Chordata</taxon>
        <taxon>Craniata</taxon>
        <taxon>Vertebrata</taxon>
        <taxon>Euteleostomi</taxon>
        <taxon>Actinopterygii</taxon>
        <taxon>Neopterygii</taxon>
        <taxon>Teleostei</taxon>
        <taxon>Osteoglossocephala</taxon>
        <taxon>Osteoglossomorpha</taxon>
        <taxon>Osteoglossiformes</taxon>
        <taxon>Mormyridae</taxon>
        <taxon>Paramormyrops</taxon>
    </lineage>
</organism>
<reference evidence="1" key="2">
    <citation type="submission" date="2025-09" db="UniProtKB">
        <authorList>
            <consortium name="Ensembl"/>
        </authorList>
    </citation>
    <scope>IDENTIFICATION</scope>
</reference>
<proteinExistence type="predicted"/>
<sequence length="145" mass="16550">MWCVYRKLGGMGLLSNGCETYGRCLAVKGGVFTITIVVMHAPNDEVLCASFFDCLAVRVAQWPCPFVIGDFNITPTHLDVREGVVLKPNMGRAALLRMMRSCHLTDQWRDHNPGVSIFSRTPCMFYFYFSLQLSRFLFYLHLLKT</sequence>
<reference evidence="1" key="1">
    <citation type="submission" date="2025-08" db="UniProtKB">
        <authorList>
            <consortium name="Ensembl"/>
        </authorList>
    </citation>
    <scope>IDENTIFICATION</scope>
</reference>
<dbReference type="Ensembl" id="ENSPKIT00000031478.1">
    <property type="protein sequence ID" value="ENSPKIP00000007424.1"/>
    <property type="gene ID" value="ENSPKIG00000023320.1"/>
</dbReference>
<dbReference type="AlphaFoldDB" id="A0A3B3QNK5"/>
<dbReference type="SUPFAM" id="SSF56219">
    <property type="entry name" value="DNase I-like"/>
    <property type="match status" value="1"/>
</dbReference>
<evidence type="ECO:0000313" key="1">
    <source>
        <dbReference type="Ensembl" id="ENSPKIP00000007424.1"/>
    </source>
</evidence>
<evidence type="ECO:0000313" key="2">
    <source>
        <dbReference type="Proteomes" id="UP000261540"/>
    </source>
</evidence>